<gene>
    <name evidence="1" type="ORF">TcWFU_007181</name>
</gene>
<reference evidence="1 2" key="1">
    <citation type="journal article" date="2022" name="Front. Cell. Infect. Microbiol.">
        <title>The Genomes of Two Strains of Taenia crassiceps the Animal Model for the Study of Human Cysticercosis.</title>
        <authorList>
            <person name="Bobes R.J."/>
            <person name="Estrada K."/>
            <person name="Rios-Valencia D.G."/>
            <person name="Calderon-Gallegos A."/>
            <person name="de la Torre P."/>
            <person name="Carrero J.C."/>
            <person name="Sanchez-Flores A."/>
            <person name="Laclette J.P."/>
        </authorList>
    </citation>
    <scope>NUCLEOTIDE SEQUENCE [LARGE SCALE GENOMIC DNA]</scope>
    <source>
        <strain evidence="1">WFUcys</strain>
    </source>
</reference>
<comment type="caution">
    <text evidence="1">The sequence shown here is derived from an EMBL/GenBank/DDBJ whole genome shotgun (WGS) entry which is preliminary data.</text>
</comment>
<name>A0ABR4QM51_9CEST</name>
<dbReference type="EMBL" id="JAKROA010000002">
    <property type="protein sequence ID" value="KAL5110621.1"/>
    <property type="molecule type" value="Genomic_DNA"/>
</dbReference>
<keyword evidence="2" id="KW-1185">Reference proteome</keyword>
<protein>
    <submittedName>
        <fullName evidence="1">Uncharacterized protein</fullName>
    </submittedName>
</protein>
<dbReference type="Proteomes" id="UP001651158">
    <property type="component" value="Unassembled WGS sequence"/>
</dbReference>
<sequence length="131" mass="14431">MPGLMSHRKISSQSTAPNFLTTQHVSRTQTMRPKNEAPVIRPTTTDRLTVRVAPCTLRSVWRTQLSKCTSLLRVTIRLPSGLVSVFYDVLGAATIGCETAVNRNTEKTPKSYAVFEVGLPLHPARVVRAVS</sequence>
<evidence type="ECO:0000313" key="1">
    <source>
        <dbReference type="EMBL" id="KAL5110621.1"/>
    </source>
</evidence>
<accession>A0ABR4QM51</accession>
<organism evidence="1 2">
    <name type="scientific">Taenia crassiceps</name>
    <dbReference type="NCBI Taxonomy" id="6207"/>
    <lineage>
        <taxon>Eukaryota</taxon>
        <taxon>Metazoa</taxon>
        <taxon>Spiralia</taxon>
        <taxon>Lophotrochozoa</taxon>
        <taxon>Platyhelminthes</taxon>
        <taxon>Cestoda</taxon>
        <taxon>Eucestoda</taxon>
        <taxon>Cyclophyllidea</taxon>
        <taxon>Taeniidae</taxon>
        <taxon>Taenia</taxon>
    </lineage>
</organism>
<proteinExistence type="predicted"/>
<evidence type="ECO:0000313" key="2">
    <source>
        <dbReference type="Proteomes" id="UP001651158"/>
    </source>
</evidence>